<feature type="region of interest" description="Disordered" evidence="1">
    <location>
        <begin position="188"/>
        <end position="223"/>
    </location>
</feature>
<dbReference type="GO" id="GO:0003334">
    <property type="term" value="P:keratinocyte development"/>
    <property type="evidence" value="ECO:0007669"/>
    <property type="project" value="InterPro"/>
</dbReference>
<keyword evidence="3" id="KW-1185">Reference proteome</keyword>
<feature type="region of interest" description="Disordered" evidence="1">
    <location>
        <begin position="49"/>
        <end position="81"/>
    </location>
</feature>
<dbReference type="InterPro" id="IPR028003">
    <property type="entry name" value="KDF1"/>
</dbReference>
<dbReference type="PANTHER" id="PTHR35085">
    <property type="entry name" value="KERATINOCYTE DIFFERENTIATION FACTOR 1"/>
    <property type="match status" value="1"/>
</dbReference>
<feature type="region of interest" description="Disordered" evidence="1">
    <location>
        <begin position="128"/>
        <end position="160"/>
    </location>
</feature>
<evidence type="ECO:0000256" key="1">
    <source>
        <dbReference type="SAM" id="MobiDB-lite"/>
    </source>
</evidence>
<accession>A0AAD8FRI7</accession>
<name>A0AAD8FRI7_ACIOX</name>
<feature type="region of interest" description="Disordered" evidence="1">
    <location>
        <begin position="374"/>
        <end position="423"/>
    </location>
</feature>
<evidence type="ECO:0000313" key="2">
    <source>
        <dbReference type="EMBL" id="KAK1153003.1"/>
    </source>
</evidence>
<dbReference type="Pfam" id="PF15551">
    <property type="entry name" value="DUF4656"/>
    <property type="match status" value="1"/>
</dbReference>
<reference evidence="2" key="1">
    <citation type="submission" date="2022-02" db="EMBL/GenBank/DDBJ databases">
        <title>Atlantic sturgeon de novo genome assembly.</title>
        <authorList>
            <person name="Stock M."/>
            <person name="Klopp C."/>
            <person name="Guiguen Y."/>
            <person name="Cabau C."/>
            <person name="Parinello H."/>
            <person name="Santidrian Yebra-Pimentel E."/>
            <person name="Kuhl H."/>
            <person name="Dirks R.P."/>
            <person name="Guessner J."/>
            <person name="Wuertz S."/>
            <person name="Du K."/>
            <person name="Schartl M."/>
        </authorList>
    </citation>
    <scope>NUCLEOTIDE SEQUENCE</scope>
    <source>
        <strain evidence="2">STURGEONOMICS-FGT-2020</strain>
        <tissue evidence="2">Whole blood</tissue>
    </source>
</reference>
<feature type="compositionally biased region" description="Basic residues" evidence="1">
    <location>
        <begin position="54"/>
        <end position="63"/>
    </location>
</feature>
<feature type="region of interest" description="Disordered" evidence="1">
    <location>
        <begin position="312"/>
        <end position="355"/>
    </location>
</feature>
<feature type="compositionally biased region" description="Basic and acidic residues" evidence="1">
    <location>
        <begin position="316"/>
        <end position="346"/>
    </location>
</feature>
<feature type="region of interest" description="Disordered" evidence="1">
    <location>
        <begin position="1"/>
        <end position="28"/>
    </location>
</feature>
<protein>
    <submittedName>
        <fullName evidence="2">Keratinocyte differentiation factor 1-like</fullName>
    </submittedName>
</protein>
<dbReference type="GO" id="GO:0030054">
    <property type="term" value="C:cell junction"/>
    <property type="evidence" value="ECO:0007669"/>
    <property type="project" value="TreeGrafter"/>
</dbReference>
<dbReference type="EMBL" id="JAGXEW010000043">
    <property type="protein sequence ID" value="KAK1153003.1"/>
    <property type="molecule type" value="Genomic_DNA"/>
</dbReference>
<feature type="compositionally biased region" description="Basic and acidic residues" evidence="1">
    <location>
        <begin position="134"/>
        <end position="143"/>
    </location>
</feature>
<dbReference type="Proteomes" id="UP001230051">
    <property type="component" value="Unassembled WGS sequence"/>
</dbReference>
<feature type="compositionally biased region" description="Polar residues" evidence="1">
    <location>
        <begin position="384"/>
        <end position="410"/>
    </location>
</feature>
<proteinExistence type="predicted"/>
<evidence type="ECO:0000313" key="3">
    <source>
        <dbReference type="Proteomes" id="UP001230051"/>
    </source>
</evidence>
<dbReference type="AlphaFoldDB" id="A0AAD8FRI7"/>
<dbReference type="GO" id="GO:0010482">
    <property type="term" value="P:regulation of epidermal cell division"/>
    <property type="evidence" value="ECO:0007669"/>
    <property type="project" value="TreeGrafter"/>
</dbReference>
<gene>
    <name evidence="2" type="primary">KDF1</name>
    <name evidence="2" type="ORF">AOXY_G30332</name>
</gene>
<feature type="compositionally biased region" description="Basic and acidic residues" evidence="1">
    <location>
        <begin position="64"/>
        <end position="73"/>
    </location>
</feature>
<comment type="caution">
    <text evidence="2">The sequence shown here is derived from an EMBL/GenBank/DDBJ whole genome shotgun (WGS) entry which is preliminary data.</text>
</comment>
<dbReference type="PANTHER" id="PTHR35085:SF1">
    <property type="entry name" value="KERATINOCYTE DIFFERENTIATION FACTOR 1"/>
    <property type="match status" value="1"/>
</dbReference>
<organism evidence="2 3">
    <name type="scientific">Acipenser oxyrinchus oxyrinchus</name>
    <dbReference type="NCBI Taxonomy" id="40147"/>
    <lineage>
        <taxon>Eukaryota</taxon>
        <taxon>Metazoa</taxon>
        <taxon>Chordata</taxon>
        <taxon>Craniata</taxon>
        <taxon>Vertebrata</taxon>
        <taxon>Euteleostomi</taxon>
        <taxon>Actinopterygii</taxon>
        <taxon>Chondrostei</taxon>
        <taxon>Acipenseriformes</taxon>
        <taxon>Acipenseridae</taxon>
        <taxon>Acipenser</taxon>
    </lineage>
</organism>
<feature type="compositionally biased region" description="Polar residues" evidence="1">
    <location>
        <begin position="1"/>
        <end position="20"/>
    </location>
</feature>
<sequence length="423" mass="46418">MPGNSAGTPQKATSRAQRNTLMRDVQAKGLGVSSDSDLSLEVLGDLTPELPKLSKARKSRKAQHRDSNGKETETIGFIPGTADIPPSATTCGSCAAETWERCKDLICCMVTCSQYKADSSFYIPCMSHSESSTDDVKTSEPKRQNGISISNPTCGIPMEANPKKPLNHSFNYADVKFKGVPVYVDGSVSQKQSVPSSRPSLRSRRSSAEKLPGGDPSNRGSDEYYSIEYSEEDLDELNRSGADIDSLITQKLLELYSLHQIDQLAKCTSDSAFFKRTSEITELINDITSIYNLDEEDAECRLVHGVIRISTRKPKRPDPHKSDSAYHSVRGTESKNDERRRRDGNHLPDSGNDTMIESSVISQDNLEVKISEETSSDKIARNMRFQSTQVSGSPTANYSSLPETETNSSGAPLLKTLLRTSVS</sequence>